<keyword evidence="1" id="KW-0472">Membrane</keyword>
<comment type="caution">
    <text evidence="2">The sequence shown here is derived from an EMBL/GenBank/DDBJ whole genome shotgun (WGS) entry which is preliminary data.</text>
</comment>
<organism evidence="2 3">
    <name type="scientific">Stenotrophomonas nitritireducens</name>
    <dbReference type="NCBI Taxonomy" id="83617"/>
    <lineage>
        <taxon>Bacteria</taxon>
        <taxon>Pseudomonadati</taxon>
        <taxon>Pseudomonadota</taxon>
        <taxon>Gammaproteobacteria</taxon>
        <taxon>Lysobacterales</taxon>
        <taxon>Lysobacteraceae</taxon>
        <taxon>Stenotrophomonas</taxon>
    </lineage>
</organism>
<keyword evidence="1" id="KW-1133">Transmembrane helix</keyword>
<feature type="transmembrane region" description="Helical" evidence="1">
    <location>
        <begin position="71"/>
        <end position="90"/>
    </location>
</feature>
<keyword evidence="3" id="KW-1185">Reference proteome</keyword>
<proteinExistence type="predicted"/>
<reference evidence="2 3" key="1">
    <citation type="submission" date="2015-05" db="EMBL/GenBank/DDBJ databases">
        <title>Genome sequencing and analysis of members of genus Stenotrophomonas.</title>
        <authorList>
            <person name="Patil P.P."/>
            <person name="Midha S."/>
            <person name="Patil P.B."/>
        </authorList>
    </citation>
    <scope>NUCLEOTIDE SEQUENCE [LARGE SCALE GENOMIC DNA]</scope>
    <source>
        <strain evidence="2 3">DSM 12575</strain>
    </source>
</reference>
<dbReference type="EMBL" id="LDJG01000015">
    <property type="protein sequence ID" value="KRG56938.1"/>
    <property type="molecule type" value="Genomic_DNA"/>
</dbReference>
<feature type="transmembrane region" description="Helical" evidence="1">
    <location>
        <begin position="42"/>
        <end position="65"/>
    </location>
</feature>
<feature type="transmembrane region" description="Helical" evidence="1">
    <location>
        <begin position="6"/>
        <end position="30"/>
    </location>
</feature>
<evidence type="ECO:0008006" key="4">
    <source>
        <dbReference type="Google" id="ProtNLM"/>
    </source>
</evidence>
<name>A0ABR5NJR8_9GAMM</name>
<gene>
    <name evidence="2" type="ORF">ABB22_10920</name>
</gene>
<dbReference type="Proteomes" id="UP000050902">
    <property type="component" value="Unassembled WGS sequence"/>
</dbReference>
<evidence type="ECO:0000313" key="3">
    <source>
        <dbReference type="Proteomes" id="UP000050902"/>
    </source>
</evidence>
<keyword evidence="1" id="KW-0812">Transmembrane</keyword>
<accession>A0ABR5NJR8</accession>
<protein>
    <recommendedName>
        <fullName evidence="4">DUF2516 family protein</fullName>
    </recommendedName>
</protein>
<evidence type="ECO:0000256" key="1">
    <source>
        <dbReference type="SAM" id="Phobius"/>
    </source>
</evidence>
<dbReference type="RefSeq" id="WP_055766174.1">
    <property type="nucleotide sequence ID" value="NZ_LDJG01000015.1"/>
</dbReference>
<sequence length="93" mass="10045">MQEIWAWLLVNPARIMVLVSILFTIAVLRAEHGGRKSGGSGWLTLFRIGVGIIFSIVTAIVAAFFGSIGAFFGYLALQILVCVVAPVILVDRL</sequence>
<evidence type="ECO:0000313" key="2">
    <source>
        <dbReference type="EMBL" id="KRG56938.1"/>
    </source>
</evidence>